<comment type="caution">
    <text evidence="4">The sequence shown here is derived from an EMBL/GenBank/DDBJ whole genome shotgun (WGS) entry which is preliminary data.</text>
</comment>
<reference evidence="5" key="1">
    <citation type="journal article" date="2019" name="Int. J. Syst. Evol. Microbiol.">
        <title>The Global Catalogue of Microorganisms (GCM) 10K type strain sequencing project: providing services to taxonomists for standard genome sequencing and annotation.</title>
        <authorList>
            <consortium name="The Broad Institute Genomics Platform"/>
            <consortium name="The Broad Institute Genome Sequencing Center for Infectious Disease"/>
            <person name="Wu L."/>
            <person name="Ma J."/>
        </authorList>
    </citation>
    <scope>NUCLEOTIDE SEQUENCE [LARGE SCALE GENOMIC DNA]</scope>
    <source>
        <strain evidence="5">CGMCC 4.7323</strain>
    </source>
</reference>
<dbReference type="InterPro" id="IPR036413">
    <property type="entry name" value="YaeB-like_sf"/>
</dbReference>
<dbReference type="PANTHER" id="PTHR12818:SF0">
    <property type="entry name" value="TRNA (ADENINE(37)-N6)-METHYLTRANSFERASE"/>
    <property type="match status" value="1"/>
</dbReference>
<feature type="domain" description="TsaA-like" evidence="3">
    <location>
        <begin position="14"/>
        <end position="147"/>
    </location>
</feature>
<evidence type="ECO:0000259" key="3">
    <source>
        <dbReference type="PROSITE" id="PS51668"/>
    </source>
</evidence>
<keyword evidence="1" id="KW-0949">S-adenosyl-L-methionine</keyword>
<evidence type="ECO:0000313" key="4">
    <source>
        <dbReference type="EMBL" id="GGN47145.1"/>
    </source>
</evidence>
<protein>
    <submittedName>
        <fullName evidence="4">tRNA (N6-threonylcarbamoyladenosine(37)-N6)-methyltransferase TrmO</fullName>
    </submittedName>
</protein>
<dbReference type="InterPro" id="IPR040372">
    <property type="entry name" value="YaeB-like"/>
</dbReference>
<evidence type="ECO:0000256" key="2">
    <source>
        <dbReference type="ARBA" id="ARBA00033753"/>
    </source>
</evidence>
<dbReference type="EMBL" id="BMND01000012">
    <property type="protein sequence ID" value="GGN47145.1"/>
    <property type="molecule type" value="Genomic_DNA"/>
</dbReference>
<proteinExistence type="inferred from homology"/>
<dbReference type="PROSITE" id="PS51668">
    <property type="entry name" value="TSAA_2"/>
    <property type="match status" value="1"/>
</dbReference>
<evidence type="ECO:0000256" key="1">
    <source>
        <dbReference type="ARBA" id="ARBA00022691"/>
    </source>
</evidence>
<dbReference type="InterPro" id="IPR023370">
    <property type="entry name" value="TrmO-like_N"/>
</dbReference>
<dbReference type="PANTHER" id="PTHR12818">
    <property type="entry name" value="TRNA (ADENINE(37)-N6)-METHYLTRANSFERASE"/>
    <property type="match status" value="1"/>
</dbReference>
<dbReference type="Proteomes" id="UP000600080">
    <property type="component" value="Unassembled WGS sequence"/>
</dbReference>
<dbReference type="SUPFAM" id="SSF118196">
    <property type="entry name" value="YaeB-like"/>
    <property type="match status" value="1"/>
</dbReference>
<accession>A0ABQ2JHS4</accession>
<dbReference type="GeneID" id="301549003"/>
<dbReference type="CDD" id="cd09281">
    <property type="entry name" value="UPF0066"/>
    <property type="match status" value="1"/>
</dbReference>
<keyword evidence="5" id="KW-1185">Reference proteome</keyword>
<dbReference type="InterPro" id="IPR036414">
    <property type="entry name" value="YaeB_N_sf"/>
</dbReference>
<gene>
    <name evidence="4" type="ORF">GCM10012285_32570</name>
</gene>
<dbReference type="RefSeq" id="WP_189098646.1">
    <property type="nucleotide sequence ID" value="NZ_BMND01000012.1"/>
</dbReference>
<organism evidence="4 5">
    <name type="scientific">Streptomyces kronopolitis</name>
    <dbReference type="NCBI Taxonomy" id="1612435"/>
    <lineage>
        <taxon>Bacteria</taxon>
        <taxon>Bacillati</taxon>
        <taxon>Actinomycetota</taxon>
        <taxon>Actinomycetes</taxon>
        <taxon>Kitasatosporales</taxon>
        <taxon>Streptomycetaceae</taxon>
        <taxon>Streptomyces</taxon>
    </lineage>
</organism>
<sequence>MDRTARPQPDEITLRPIGRVVSPRGELTDDQWGEVPAVIRLDGAAYGEESLAGLADFSHLEVVFHFDRVPEDAIETGARHPRGNPDWPLVGIFAQRGKDRPNRLGVSRCPLVKVDGLDLHVLGLDAVDATPVLDIKPYLDEFGPRGPRRQPQWATELMARYY</sequence>
<dbReference type="Gene3D" id="2.40.30.70">
    <property type="entry name" value="YaeB-like"/>
    <property type="match status" value="1"/>
</dbReference>
<comment type="similarity">
    <text evidence="2">Belongs to the tRNA methyltransferase O family.</text>
</comment>
<name>A0ABQ2JHS4_9ACTN</name>
<dbReference type="Pfam" id="PF01980">
    <property type="entry name" value="TrmO_N"/>
    <property type="match status" value="1"/>
</dbReference>
<evidence type="ECO:0000313" key="5">
    <source>
        <dbReference type="Proteomes" id="UP000600080"/>
    </source>
</evidence>